<dbReference type="PANTHER" id="PTHR47634:SF9">
    <property type="entry name" value="PROTEIN KINASE DOMAIN-CONTAINING PROTEIN-RELATED"/>
    <property type="match status" value="1"/>
</dbReference>
<comment type="catalytic activity">
    <reaction evidence="8">
        <text>L-seryl-[protein] + ATP = O-phospho-L-seryl-[protein] + ADP + H(+)</text>
        <dbReference type="Rhea" id="RHEA:17989"/>
        <dbReference type="Rhea" id="RHEA-COMP:9863"/>
        <dbReference type="Rhea" id="RHEA-COMP:11604"/>
        <dbReference type="ChEBI" id="CHEBI:15378"/>
        <dbReference type="ChEBI" id="CHEBI:29999"/>
        <dbReference type="ChEBI" id="CHEBI:30616"/>
        <dbReference type="ChEBI" id="CHEBI:83421"/>
        <dbReference type="ChEBI" id="CHEBI:456216"/>
        <dbReference type="EC" id="2.7.11.1"/>
    </reaction>
</comment>
<proteinExistence type="predicted"/>
<gene>
    <name evidence="10" type="ORF">GALMADRAFT_249547</name>
</gene>
<evidence type="ECO:0000259" key="9">
    <source>
        <dbReference type="PROSITE" id="PS50011"/>
    </source>
</evidence>
<name>A0A067SUS3_GALM3</name>
<feature type="domain" description="Protein kinase" evidence="9">
    <location>
        <begin position="32"/>
        <end position="406"/>
    </location>
</feature>
<dbReference type="InterPro" id="IPR011009">
    <property type="entry name" value="Kinase-like_dom_sf"/>
</dbReference>
<evidence type="ECO:0000256" key="6">
    <source>
        <dbReference type="ARBA" id="ARBA00022840"/>
    </source>
</evidence>
<dbReference type="HOGENOM" id="CLU_000288_81_2_1"/>
<evidence type="ECO:0000256" key="8">
    <source>
        <dbReference type="ARBA" id="ARBA00048679"/>
    </source>
</evidence>
<dbReference type="Proteomes" id="UP000027222">
    <property type="component" value="Unassembled WGS sequence"/>
</dbReference>
<dbReference type="GO" id="GO:0050684">
    <property type="term" value="P:regulation of mRNA processing"/>
    <property type="evidence" value="ECO:0007669"/>
    <property type="project" value="TreeGrafter"/>
</dbReference>
<evidence type="ECO:0000313" key="10">
    <source>
        <dbReference type="EMBL" id="KDR74641.1"/>
    </source>
</evidence>
<accession>A0A067SUS3</accession>
<keyword evidence="5" id="KW-0418">Kinase</keyword>
<sequence>MYTQYPNTELVSYYRKGGYHPVDVDDVFHDRYRVVSKLGHGMYATVWLVEDMDLQRLASLKVLAAEASSMSSEVDVLRHLRRHQEQNPPGLGAEHVMKVFDDFEVEGPNGTHRCIVTELLGPSLGVDLEEMYDDAPVPFRVTKRMVPQIARGVAYLHRCGIVHGDLHVGNVLLYHPKFEHLSLQDCQNYFENTEGTAPSHRDKSPIAETELAHLPKKLQRSPSVLPLLELCLASTDSIHVKICDFGEAFLYPTDEKSARNAIQLNTARPYCAPEIIFREPAPGPPTDIWALAVLLHMVLSGNCEVFPMRRDQDKILLREMVLILGKLPDRWWTLWKERAEYFDEDGKFIGDRSDLFRSTGKLLKVWGISSDDRVALEDLMRGMLRYEMGDRFTADTVVSLIPVSWLGDS</sequence>
<evidence type="ECO:0000256" key="7">
    <source>
        <dbReference type="ARBA" id="ARBA00047899"/>
    </source>
</evidence>
<evidence type="ECO:0000256" key="2">
    <source>
        <dbReference type="ARBA" id="ARBA00022527"/>
    </source>
</evidence>
<evidence type="ECO:0000256" key="1">
    <source>
        <dbReference type="ARBA" id="ARBA00012513"/>
    </source>
</evidence>
<dbReference type="Gene3D" id="1.10.510.10">
    <property type="entry name" value="Transferase(Phosphotransferase) domain 1"/>
    <property type="match status" value="1"/>
</dbReference>
<keyword evidence="4" id="KW-0547">Nucleotide-binding</keyword>
<dbReference type="Pfam" id="PF00069">
    <property type="entry name" value="Pkinase"/>
    <property type="match status" value="2"/>
</dbReference>
<dbReference type="SUPFAM" id="SSF56112">
    <property type="entry name" value="Protein kinase-like (PK-like)"/>
    <property type="match status" value="1"/>
</dbReference>
<dbReference type="InterPro" id="IPR051334">
    <property type="entry name" value="SRPK"/>
</dbReference>
<keyword evidence="6" id="KW-0067">ATP-binding</keyword>
<dbReference type="OrthoDB" id="5979581at2759"/>
<dbReference type="STRING" id="685588.A0A067SUS3"/>
<dbReference type="GO" id="GO:0005524">
    <property type="term" value="F:ATP binding"/>
    <property type="evidence" value="ECO:0007669"/>
    <property type="project" value="UniProtKB-KW"/>
</dbReference>
<dbReference type="AlphaFoldDB" id="A0A067SUS3"/>
<organism evidence="10 11">
    <name type="scientific">Galerina marginata (strain CBS 339.88)</name>
    <dbReference type="NCBI Taxonomy" id="685588"/>
    <lineage>
        <taxon>Eukaryota</taxon>
        <taxon>Fungi</taxon>
        <taxon>Dikarya</taxon>
        <taxon>Basidiomycota</taxon>
        <taxon>Agaricomycotina</taxon>
        <taxon>Agaricomycetes</taxon>
        <taxon>Agaricomycetidae</taxon>
        <taxon>Agaricales</taxon>
        <taxon>Agaricineae</taxon>
        <taxon>Strophariaceae</taxon>
        <taxon>Galerina</taxon>
    </lineage>
</organism>
<dbReference type="GO" id="GO:0004674">
    <property type="term" value="F:protein serine/threonine kinase activity"/>
    <property type="evidence" value="ECO:0007669"/>
    <property type="project" value="UniProtKB-KW"/>
</dbReference>
<evidence type="ECO:0000256" key="4">
    <source>
        <dbReference type="ARBA" id="ARBA00022741"/>
    </source>
</evidence>
<dbReference type="PROSITE" id="PS50011">
    <property type="entry name" value="PROTEIN_KINASE_DOM"/>
    <property type="match status" value="1"/>
</dbReference>
<comment type="catalytic activity">
    <reaction evidence="7">
        <text>L-threonyl-[protein] + ATP = O-phospho-L-threonyl-[protein] + ADP + H(+)</text>
        <dbReference type="Rhea" id="RHEA:46608"/>
        <dbReference type="Rhea" id="RHEA-COMP:11060"/>
        <dbReference type="Rhea" id="RHEA-COMP:11605"/>
        <dbReference type="ChEBI" id="CHEBI:15378"/>
        <dbReference type="ChEBI" id="CHEBI:30013"/>
        <dbReference type="ChEBI" id="CHEBI:30616"/>
        <dbReference type="ChEBI" id="CHEBI:61977"/>
        <dbReference type="ChEBI" id="CHEBI:456216"/>
        <dbReference type="EC" id="2.7.11.1"/>
    </reaction>
</comment>
<dbReference type="PANTHER" id="PTHR47634">
    <property type="entry name" value="PROTEIN KINASE DOMAIN-CONTAINING PROTEIN-RELATED"/>
    <property type="match status" value="1"/>
</dbReference>
<dbReference type="EC" id="2.7.11.1" evidence="1"/>
<dbReference type="GO" id="GO:0000245">
    <property type="term" value="P:spliceosomal complex assembly"/>
    <property type="evidence" value="ECO:0007669"/>
    <property type="project" value="TreeGrafter"/>
</dbReference>
<keyword evidence="11" id="KW-1185">Reference proteome</keyword>
<evidence type="ECO:0000313" key="11">
    <source>
        <dbReference type="Proteomes" id="UP000027222"/>
    </source>
</evidence>
<dbReference type="InterPro" id="IPR000719">
    <property type="entry name" value="Prot_kinase_dom"/>
</dbReference>
<evidence type="ECO:0000256" key="3">
    <source>
        <dbReference type="ARBA" id="ARBA00022679"/>
    </source>
</evidence>
<reference evidence="11" key="1">
    <citation type="journal article" date="2014" name="Proc. Natl. Acad. Sci. U.S.A.">
        <title>Extensive sampling of basidiomycete genomes demonstrates inadequacy of the white-rot/brown-rot paradigm for wood decay fungi.</title>
        <authorList>
            <person name="Riley R."/>
            <person name="Salamov A.A."/>
            <person name="Brown D.W."/>
            <person name="Nagy L.G."/>
            <person name="Floudas D."/>
            <person name="Held B.W."/>
            <person name="Levasseur A."/>
            <person name="Lombard V."/>
            <person name="Morin E."/>
            <person name="Otillar R."/>
            <person name="Lindquist E.A."/>
            <person name="Sun H."/>
            <person name="LaButti K.M."/>
            <person name="Schmutz J."/>
            <person name="Jabbour D."/>
            <person name="Luo H."/>
            <person name="Baker S.E."/>
            <person name="Pisabarro A.G."/>
            <person name="Walton J.D."/>
            <person name="Blanchette R.A."/>
            <person name="Henrissat B."/>
            <person name="Martin F."/>
            <person name="Cullen D."/>
            <person name="Hibbett D.S."/>
            <person name="Grigoriev I.V."/>
        </authorList>
    </citation>
    <scope>NUCLEOTIDE SEQUENCE [LARGE SCALE GENOMIC DNA]</scope>
    <source>
        <strain evidence="11">CBS 339.88</strain>
    </source>
</reference>
<dbReference type="SMART" id="SM00220">
    <property type="entry name" value="S_TKc"/>
    <property type="match status" value="1"/>
</dbReference>
<protein>
    <recommendedName>
        <fullName evidence="1">non-specific serine/threonine protein kinase</fullName>
        <ecNumber evidence="1">2.7.11.1</ecNumber>
    </recommendedName>
</protein>
<dbReference type="EMBL" id="KL142382">
    <property type="protein sequence ID" value="KDR74641.1"/>
    <property type="molecule type" value="Genomic_DNA"/>
</dbReference>
<dbReference type="Gene3D" id="3.30.200.20">
    <property type="entry name" value="Phosphorylase Kinase, domain 1"/>
    <property type="match status" value="1"/>
</dbReference>
<evidence type="ECO:0000256" key="5">
    <source>
        <dbReference type="ARBA" id="ARBA00022777"/>
    </source>
</evidence>
<keyword evidence="2" id="KW-0723">Serine/threonine-protein kinase</keyword>
<keyword evidence="3" id="KW-0808">Transferase</keyword>